<sequence length="45" mass="5394">MNEDLQKFIISCVELGKEVLDKENLSEKEERFLENLDIITDKYFN</sequence>
<accession>A0A6N3CKM3</accession>
<organism evidence="1">
    <name type="scientific">Clostridium butyricum</name>
    <dbReference type="NCBI Taxonomy" id="1492"/>
    <lineage>
        <taxon>Bacteria</taxon>
        <taxon>Bacillati</taxon>
        <taxon>Bacillota</taxon>
        <taxon>Clostridia</taxon>
        <taxon>Eubacteriales</taxon>
        <taxon>Clostridiaceae</taxon>
        <taxon>Clostridium</taxon>
    </lineage>
</organism>
<proteinExistence type="predicted"/>
<dbReference type="EMBL" id="CACRTU010000014">
    <property type="protein sequence ID" value="VYU16024.1"/>
    <property type="molecule type" value="Genomic_DNA"/>
</dbReference>
<dbReference type="RefSeq" id="WP_153738959.1">
    <property type="nucleotide sequence ID" value="NZ_CACRTU010000014.1"/>
</dbReference>
<gene>
    <name evidence="1" type="ORF">CBLFYP62_01591</name>
</gene>
<protein>
    <submittedName>
        <fullName evidence="1">Uncharacterized protein</fullName>
    </submittedName>
</protein>
<name>A0A6N3CKM3_CLOBU</name>
<reference evidence="1" key="1">
    <citation type="submission" date="2019-11" db="EMBL/GenBank/DDBJ databases">
        <authorList>
            <person name="Feng L."/>
        </authorList>
    </citation>
    <scope>NUCLEOTIDE SEQUENCE</scope>
    <source>
        <strain evidence="1">CButyricumLFYP62</strain>
    </source>
</reference>
<evidence type="ECO:0000313" key="1">
    <source>
        <dbReference type="EMBL" id="VYU16024.1"/>
    </source>
</evidence>
<dbReference type="AlphaFoldDB" id="A0A6N3CKM3"/>